<keyword evidence="3" id="KW-1185">Reference proteome</keyword>
<dbReference type="Proteomes" id="UP000555407">
    <property type="component" value="Unassembled WGS sequence"/>
</dbReference>
<evidence type="ECO:0000313" key="3">
    <source>
        <dbReference type="Proteomes" id="UP000555407"/>
    </source>
</evidence>
<sequence length="788" mass="84452">MAEQVFDERHQRLQGTVATIAEGVAAFAALPAATVRVIAKQSAADWRRYTQRVGHTFTDTNHLTETLRRGLPGIDRGPGWRSQRAAVDALAHPGAEYALVAEAGDDGPVTIVTFRREMDDLVVVGGGTTFPSAPAGVLADASLPSGRQAGCAAQYALASIAAQETLAVTHRISPDTWHGPRALQVRRTISASGQTRTAAQAWSADDVRHIAEQVALRQLDGRDPFPEIGSAVAPGPRRWASELKGWIDRGGTLEVYDHGNPDDRDAAGLAMLELVQNSEFLAQNPIPDKPGVRTMVAMADGKPRGLVTAGRNADGSLHVLRFVGSADVGAYRATECVMFEAALRTGGDVSFSTAAALEYAKTAEFSISSGDAVISSSRLKSNLLLLDRPSEQRMTELLGVLDARDEPAVDPAALAASVQRFREAGGDVLYLRPSDPRFVALQERASETVWAAAGTAEGTVPAGVDGLWRAMNPPSSEGQLVAVAVRDGAPVAAVAIKETAGRYELGTLGAVPGADDALVAAVVEGAYSRAYKSKPVTMFLPDSEARSEQIAAVGLQVTDVRPLDDESRVEVRLPDAWRHATVMADAENGWTSARSLDLISDSLTRFQEDNGSVRRLDHAVEADRQLAEETVREVQADNPVAQSELAVPPAHGNRVTLVARSDQHGPAYITFDETPAGGIEVVDVAAKGYDYTAREATRYWFCDQTARREQEPVLHERVNDIERSRGTWRAAQSKHLAAGMRNRLGDRASELLRPAAAPAAEAPTAGREDQGQSAQRRPDLRRRGSMER</sequence>
<feature type="compositionally biased region" description="Basic and acidic residues" evidence="1">
    <location>
        <begin position="766"/>
        <end position="788"/>
    </location>
</feature>
<accession>A0A7X5V7X2</accession>
<proteinExistence type="predicted"/>
<name>A0A7X5V7X2_9ACTN</name>
<feature type="compositionally biased region" description="Low complexity" evidence="1">
    <location>
        <begin position="751"/>
        <end position="765"/>
    </location>
</feature>
<dbReference type="AlphaFoldDB" id="A0A7X5V7X2"/>
<comment type="caution">
    <text evidence="2">The sequence shown here is derived from an EMBL/GenBank/DDBJ whole genome shotgun (WGS) entry which is preliminary data.</text>
</comment>
<reference evidence="2 3" key="1">
    <citation type="submission" date="2020-03" db="EMBL/GenBank/DDBJ databases">
        <title>Sequencing the genomes of 1000 actinobacteria strains.</title>
        <authorList>
            <person name="Klenk H.-P."/>
        </authorList>
    </citation>
    <scope>NUCLEOTIDE SEQUENCE [LARGE SCALE GENOMIC DNA]</scope>
    <source>
        <strain evidence="2 3">DSM 45490</strain>
    </source>
</reference>
<dbReference type="EMBL" id="JAASRO010000001">
    <property type="protein sequence ID" value="NIK56263.1"/>
    <property type="molecule type" value="Genomic_DNA"/>
</dbReference>
<protein>
    <submittedName>
        <fullName evidence="2">Uncharacterized protein</fullName>
    </submittedName>
</protein>
<organism evidence="2 3">
    <name type="scientific">Kribbella shirazensis</name>
    <dbReference type="NCBI Taxonomy" id="1105143"/>
    <lineage>
        <taxon>Bacteria</taxon>
        <taxon>Bacillati</taxon>
        <taxon>Actinomycetota</taxon>
        <taxon>Actinomycetes</taxon>
        <taxon>Propionibacteriales</taxon>
        <taxon>Kribbellaceae</taxon>
        <taxon>Kribbella</taxon>
    </lineage>
</organism>
<dbReference type="RefSeq" id="WP_167205500.1">
    <property type="nucleotide sequence ID" value="NZ_JAASRO010000001.1"/>
</dbReference>
<evidence type="ECO:0000256" key="1">
    <source>
        <dbReference type="SAM" id="MobiDB-lite"/>
    </source>
</evidence>
<gene>
    <name evidence="2" type="ORF">BJY22_001980</name>
</gene>
<feature type="region of interest" description="Disordered" evidence="1">
    <location>
        <begin position="747"/>
        <end position="788"/>
    </location>
</feature>
<evidence type="ECO:0000313" key="2">
    <source>
        <dbReference type="EMBL" id="NIK56263.1"/>
    </source>
</evidence>